<evidence type="ECO:0000256" key="1">
    <source>
        <dbReference type="SAM" id="MobiDB-lite"/>
    </source>
</evidence>
<accession>A0AAD9B8C3</accession>
<dbReference type="AlphaFoldDB" id="A0AAD9B8C3"/>
<protein>
    <submittedName>
        <fullName evidence="2">Capsid protein</fullName>
    </submittedName>
</protein>
<gene>
    <name evidence="2" type="ORF">KUDE01_001856</name>
</gene>
<sequence length="133" mass="14438">MKLRKGVFLRLKHSYLPSTSSSSSVSVVKRAAPPPPSGSDLSQILQAGHGASTEPPDVQTLTQETHSGFIPADLIWMQQTGGKVARRKRFSTGTLTAPGSPLREFVVQFLYPACRGRQCPYNNRSDLLGQISV</sequence>
<feature type="compositionally biased region" description="Low complexity" evidence="1">
    <location>
        <begin position="17"/>
        <end position="31"/>
    </location>
</feature>
<reference evidence="2" key="1">
    <citation type="submission" date="2023-04" db="EMBL/GenBank/DDBJ databases">
        <title>Chromosome-level genome of Chaenocephalus aceratus.</title>
        <authorList>
            <person name="Park H."/>
        </authorList>
    </citation>
    <scope>NUCLEOTIDE SEQUENCE</scope>
    <source>
        <strain evidence="2">DE</strain>
        <tissue evidence="2">Muscle</tissue>
    </source>
</reference>
<organism evidence="2 3">
    <name type="scientific">Dissostichus eleginoides</name>
    <name type="common">Patagonian toothfish</name>
    <name type="synonym">Dissostichus amissus</name>
    <dbReference type="NCBI Taxonomy" id="100907"/>
    <lineage>
        <taxon>Eukaryota</taxon>
        <taxon>Metazoa</taxon>
        <taxon>Chordata</taxon>
        <taxon>Craniata</taxon>
        <taxon>Vertebrata</taxon>
        <taxon>Euteleostomi</taxon>
        <taxon>Actinopterygii</taxon>
        <taxon>Neopterygii</taxon>
        <taxon>Teleostei</taxon>
        <taxon>Neoteleostei</taxon>
        <taxon>Acanthomorphata</taxon>
        <taxon>Eupercaria</taxon>
        <taxon>Perciformes</taxon>
        <taxon>Notothenioidei</taxon>
        <taxon>Nototheniidae</taxon>
        <taxon>Dissostichus</taxon>
    </lineage>
</organism>
<dbReference type="EMBL" id="JASDAP010000028">
    <property type="protein sequence ID" value="KAK1876533.1"/>
    <property type="molecule type" value="Genomic_DNA"/>
</dbReference>
<evidence type="ECO:0000313" key="2">
    <source>
        <dbReference type="EMBL" id="KAK1876533.1"/>
    </source>
</evidence>
<comment type="caution">
    <text evidence="2">The sequence shown here is derived from an EMBL/GenBank/DDBJ whole genome shotgun (WGS) entry which is preliminary data.</text>
</comment>
<dbReference type="Proteomes" id="UP001228049">
    <property type="component" value="Unassembled WGS sequence"/>
</dbReference>
<feature type="region of interest" description="Disordered" evidence="1">
    <location>
        <begin position="17"/>
        <end position="59"/>
    </location>
</feature>
<evidence type="ECO:0000313" key="3">
    <source>
        <dbReference type="Proteomes" id="UP001228049"/>
    </source>
</evidence>
<proteinExistence type="predicted"/>
<name>A0AAD9B8C3_DISEL</name>
<keyword evidence="3" id="KW-1185">Reference proteome</keyword>